<dbReference type="InterPro" id="IPR013324">
    <property type="entry name" value="RNA_pol_sigma_r3/r4-like"/>
</dbReference>
<dbReference type="AlphaFoldDB" id="A0A211Z417"/>
<dbReference type="Gene3D" id="1.10.10.10">
    <property type="entry name" value="Winged helix-like DNA-binding domain superfamily/Winged helix DNA-binding domain"/>
    <property type="match status" value="1"/>
</dbReference>
<dbReference type="SUPFAM" id="SSF88659">
    <property type="entry name" value="Sigma3 and sigma4 domains of RNA polymerase sigma factors"/>
    <property type="match status" value="1"/>
</dbReference>
<organism evidence="3 4">
    <name type="scientific">Inquilinus limosus</name>
    <dbReference type="NCBI Taxonomy" id="171674"/>
    <lineage>
        <taxon>Bacteria</taxon>
        <taxon>Pseudomonadati</taxon>
        <taxon>Pseudomonadota</taxon>
        <taxon>Alphaproteobacteria</taxon>
        <taxon>Rhodospirillales</taxon>
        <taxon>Rhodospirillaceae</taxon>
        <taxon>Inquilinus</taxon>
    </lineage>
</organism>
<dbReference type="Pfam" id="PF22233">
    <property type="entry name" value="PhyR_sigma-like"/>
    <property type="match status" value="1"/>
</dbReference>
<name>A0A211Z417_9PROT</name>
<dbReference type="STRING" id="1122125.GCA_000423185_04343"/>
<dbReference type="InterPro" id="IPR001789">
    <property type="entry name" value="Sig_transdc_resp-reg_receiver"/>
</dbReference>
<dbReference type="OrthoDB" id="9786101at2"/>
<reference evidence="4" key="1">
    <citation type="submission" date="2017-05" db="EMBL/GenBank/DDBJ databases">
        <authorList>
            <person name="Macchi M."/>
            <person name="Festa S."/>
            <person name="Coppotelli B.M."/>
            <person name="Morelli I.S."/>
        </authorList>
    </citation>
    <scope>NUCLEOTIDE SEQUENCE [LARGE SCALE GENOMIC DNA]</scope>
    <source>
        <strain evidence="4">I</strain>
    </source>
</reference>
<dbReference type="NCBIfam" id="NF006623">
    <property type="entry name" value="PRK09191.1"/>
    <property type="match status" value="1"/>
</dbReference>
<dbReference type="InterPro" id="IPR011006">
    <property type="entry name" value="CheY-like_superfamily"/>
</dbReference>
<comment type="caution">
    <text evidence="3">The sequence shown here is derived from an EMBL/GenBank/DDBJ whole genome shotgun (WGS) entry which is preliminary data.</text>
</comment>
<dbReference type="Pfam" id="PF00072">
    <property type="entry name" value="Response_reg"/>
    <property type="match status" value="1"/>
</dbReference>
<dbReference type="SUPFAM" id="SSF52172">
    <property type="entry name" value="CheY-like"/>
    <property type="match status" value="1"/>
</dbReference>
<dbReference type="GO" id="GO:0000160">
    <property type="term" value="P:phosphorelay signal transduction system"/>
    <property type="evidence" value="ECO:0007669"/>
    <property type="project" value="InterPro"/>
</dbReference>
<dbReference type="PANTHER" id="PTHR43228:SF6">
    <property type="entry name" value="RESPONSE REGULATOR RECEIVER"/>
    <property type="match status" value="1"/>
</dbReference>
<dbReference type="InterPro" id="IPR053867">
    <property type="entry name" value="PhyR_sigma4"/>
</dbReference>
<dbReference type="Gene3D" id="1.10.1740.10">
    <property type="match status" value="1"/>
</dbReference>
<dbReference type="InterPro" id="IPR053866">
    <property type="entry name" value="PhyR_sigma2"/>
</dbReference>
<sequence length="265" mass="29160">MTGTSQEILKHLPYLRRYARALVGSQERGDQYMRVFLEAILADPQRIPPEGNLRVQLFAVFHDVCTLLHATDGDDGTAPLQGLVPVETRLSQLTPTQRQVLLLVSLEGFSFEDVGFILHLPEAEVRDQLDAARKEMQRQHPARILIVEDEPLIAMDIARIVEEMGHTVCGTAANHAEAVALFKREAPHIVLADIQLKGGDSGIEAVHEILTGISVPVVFVTGFPERLLTGERLEPTFLVTKPFRPEALVSVIGQALAMHPPLAPA</sequence>
<dbReference type="Proteomes" id="UP000196655">
    <property type="component" value="Unassembled WGS sequence"/>
</dbReference>
<dbReference type="CDD" id="cd17540">
    <property type="entry name" value="REC_PhyR"/>
    <property type="match status" value="1"/>
</dbReference>
<gene>
    <name evidence="3" type="ORF">BWR60_32055</name>
</gene>
<evidence type="ECO:0000313" key="4">
    <source>
        <dbReference type="Proteomes" id="UP000196655"/>
    </source>
</evidence>
<dbReference type="EMBL" id="NHON01000115">
    <property type="protein sequence ID" value="OWJ59847.1"/>
    <property type="molecule type" value="Genomic_DNA"/>
</dbReference>
<dbReference type="Pfam" id="PF22029">
    <property type="entry name" value="PhyR_sigma2"/>
    <property type="match status" value="1"/>
</dbReference>
<dbReference type="Gene3D" id="3.40.50.2300">
    <property type="match status" value="1"/>
</dbReference>
<feature type="modified residue" description="4-aspartylphosphate" evidence="1">
    <location>
        <position position="193"/>
    </location>
</feature>
<dbReference type="SMART" id="SM00448">
    <property type="entry name" value="REC"/>
    <property type="match status" value="1"/>
</dbReference>
<keyword evidence="4" id="KW-1185">Reference proteome</keyword>
<evidence type="ECO:0000259" key="2">
    <source>
        <dbReference type="PROSITE" id="PS50110"/>
    </source>
</evidence>
<dbReference type="PANTHER" id="PTHR43228">
    <property type="entry name" value="TWO-COMPONENT RESPONSE REGULATOR"/>
    <property type="match status" value="1"/>
</dbReference>
<proteinExistence type="predicted"/>
<dbReference type="PROSITE" id="PS50110">
    <property type="entry name" value="RESPONSE_REGULATORY"/>
    <property type="match status" value="1"/>
</dbReference>
<dbReference type="InterPro" id="IPR052048">
    <property type="entry name" value="ST_Response_Regulator"/>
</dbReference>
<protein>
    <recommendedName>
        <fullName evidence="2">Response regulatory domain-containing protein</fullName>
    </recommendedName>
</protein>
<dbReference type="RefSeq" id="WP_088156712.1">
    <property type="nucleotide sequence ID" value="NZ_NHON01000115.1"/>
</dbReference>
<feature type="domain" description="Response regulatory" evidence="2">
    <location>
        <begin position="143"/>
        <end position="256"/>
    </location>
</feature>
<evidence type="ECO:0000256" key="1">
    <source>
        <dbReference type="PROSITE-ProRule" id="PRU00169"/>
    </source>
</evidence>
<keyword evidence="1" id="KW-0597">Phosphoprotein</keyword>
<accession>A0A211Z417</accession>
<evidence type="ECO:0000313" key="3">
    <source>
        <dbReference type="EMBL" id="OWJ59847.1"/>
    </source>
</evidence>
<dbReference type="InterPro" id="IPR036388">
    <property type="entry name" value="WH-like_DNA-bd_sf"/>
</dbReference>